<dbReference type="OMA" id="DNIWILC"/>
<reference evidence="3 4" key="1">
    <citation type="journal article" date="2014" name="BMC Biol.">
        <title>A comprehensive evaluation of rodent malaria parasite genomes and gene expression.</title>
        <authorList>
            <person name="Otto T.D."/>
            <person name="Bohme U."/>
            <person name="Jackson A.P."/>
            <person name="Hunt M."/>
            <person name="Franke-Fayard B."/>
            <person name="Hoeijmakers W.A."/>
            <person name="Religa A.A."/>
            <person name="Robertson L."/>
            <person name="Sanders M."/>
            <person name="Ogun S.A."/>
            <person name="Cunningham D."/>
            <person name="Erhart A."/>
            <person name="Billker O."/>
            <person name="Khan S.M."/>
            <person name="Stunnenberg H.G."/>
            <person name="Langhorne J."/>
            <person name="Holder A.A."/>
            <person name="Waters A.P."/>
            <person name="Newbold C.I."/>
            <person name="Pain A."/>
            <person name="Berriman M."/>
            <person name="Janse C.J."/>
        </authorList>
    </citation>
    <scope>NUCLEOTIDE SEQUENCE [LARGE SCALE GENOMIC DNA]</scope>
    <source>
        <strain evidence="2 3">17X</strain>
        <strain evidence="1 4">YM</strain>
    </source>
</reference>
<dbReference type="VEuPathDB" id="PlasmoDB:PY17X_1425400"/>
<dbReference type="Proteomes" id="UP000072904">
    <property type="component" value="Chromosome 14"/>
</dbReference>
<dbReference type="RefSeq" id="XP_022812897.1">
    <property type="nucleotide sequence ID" value="XM_022957520.1"/>
</dbReference>
<dbReference type="KEGG" id="pyo:PY17X_1425400"/>
<dbReference type="EMBL" id="LM993668">
    <property type="protein sequence ID" value="VTZ81565.1"/>
    <property type="molecule type" value="Genomic_DNA"/>
</dbReference>
<proteinExistence type="predicted"/>
<evidence type="ECO:0000313" key="4">
    <source>
        <dbReference type="Proteomes" id="UP000072904"/>
    </source>
</evidence>
<accession>A0A078KC09</accession>
<dbReference type="GeneID" id="34860190"/>
<reference evidence="1" key="3">
    <citation type="submission" date="2014-05" db="EMBL/GenBank/DDBJ databases">
        <authorList>
            <person name="Aslett A.Martin."/>
            <person name="De Silva Nishadi"/>
        </authorList>
    </citation>
    <scope>NUCLEOTIDE SEQUENCE</scope>
    <source>
        <strain evidence="1">YM</strain>
    </source>
</reference>
<protein>
    <submittedName>
        <fullName evidence="1">Uncharacterized protein</fullName>
    </submittedName>
</protein>
<dbReference type="Proteomes" id="UP000072874">
    <property type="component" value="Chromosome 14"/>
</dbReference>
<name>A0A078KC09_PLAYE</name>
<organism evidence="1 4">
    <name type="scientific">Plasmodium yoelii</name>
    <dbReference type="NCBI Taxonomy" id="5861"/>
    <lineage>
        <taxon>Eukaryota</taxon>
        <taxon>Sar</taxon>
        <taxon>Alveolata</taxon>
        <taxon>Apicomplexa</taxon>
        <taxon>Aconoidasida</taxon>
        <taxon>Haemosporida</taxon>
        <taxon>Plasmodiidae</taxon>
        <taxon>Plasmodium</taxon>
        <taxon>Plasmodium (Vinckeia)</taxon>
    </lineage>
</organism>
<dbReference type="VEuPathDB" id="PlasmoDB:Py17XNL_001401098"/>
<dbReference type="VEuPathDB" id="PlasmoDB:PYYM_1427200"/>
<evidence type="ECO:0000313" key="3">
    <source>
        <dbReference type="Proteomes" id="UP000072874"/>
    </source>
</evidence>
<dbReference type="OrthoDB" id="370330at2759"/>
<reference evidence="2" key="4">
    <citation type="submission" date="2019-05" db="EMBL/GenBank/DDBJ databases">
        <authorList>
            <consortium name="Pathogen Informatics"/>
        </authorList>
    </citation>
    <scope>NUCLEOTIDE SEQUENCE</scope>
    <source>
        <strain evidence="2">17X</strain>
    </source>
</reference>
<sequence length="152" mass="18116">MVKKDSIWILCRFDYFDKENFANNNEQNKILKILQNVNIPLSSIIKEEYEKKGLILFGEIFKSIIFSRFQIIFTNIKFRIFIIRASNKYKNEISLLSQFVTICDDRFSVQLLYIGVSLNRCKKYIKELFIRLKIEESIPLILKELENPIHQG</sequence>
<gene>
    <name evidence="2" type="ORF">PY17X_1425400</name>
    <name evidence="1" type="ORF">PYYM_1427200</name>
</gene>
<evidence type="ECO:0000313" key="1">
    <source>
        <dbReference type="EMBL" id="CDU20604.1"/>
    </source>
</evidence>
<dbReference type="AlphaFoldDB" id="A0A078KC09"/>
<evidence type="ECO:0000313" key="2">
    <source>
        <dbReference type="EMBL" id="VTZ81565.1"/>
    </source>
</evidence>
<reference evidence="2" key="2">
    <citation type="submission" date="2014-05" db="EMBL/GenBank/DDBJ databases">
        <authorList>
            <person name="Aslett M.A."/>
            <person name="De Silva N."/>
        </authorList>
    </citation>
    <scope>NUCLEOTIDE SEQUENCE</scope>
    <source>
        <strain evidence="2">17X</strain>
    </source>
</reference>
<dbReference type="EMBL" id="LK934642">
    <property type="protein sequence ID" value="CDU20604.1"/>
    <property type="molecule type" value="Genomic_DNA"/>
</dbReference>